<evidence type="ECO:0000313" key="4">
    <source>
        <dbReference type="Proteomes" id="UP000029714"/>
    </source>
</evidence>
<proteinExistence type="predicted"/>
<evidence type="ECO:0000313" key="3">
    <source>
        <dbReference type="EMBL" id="TLD93337.1"/>
    </source>
</evidence>
<gene>
    <name evidence="2" type="ORF">DCO61_04050</name>
    <name evidence="3" type="ORF">LS64_008575</name>
</gene>
<dbReference type="STRING" id="1548018.LS64_14295"/>
<organism evidence="3 4">
    <name type="scientific">Helicobacter saguini</name>
    <dbReference type="NCBI Taxonomy" id="1548018"/>
    <lineage>
        <taxon>Bacteria</taxon>
        <taxon>Pseudomonadati</taxon>
        <taxon>Campylobacterota</taxon>
        <taxon>Epsilonproteobacteria</taxon>
        <taxon>Campylobacterales</taxon>
        <taxon>Helicobacteraceae</taxon>
        <taxon>Helicobacter</taxon>
    </lineage>
</organism>
<dbReference type="Pfam" id="PF04443">
    <property type="entry name" value="LuxE"/>
    <property type="match status" value="1"/>
</dbReference>
<keyword evidence="4" id="KW-1185">Reference proteome</keyword>
<dbReference type="Proteomes" id="UP000029714">
    <property type="component" value="Unassembled WGS sequence"/>
</dbReference>
<reference evidence="3 4" key="2">
    <citation type="journal article" date="2016" name="Infect. Immun.">
        <title>Helicobacter saguini, a Novel Helicobacter Isolated from Cotton-Top Tamarins with Ulcerative Colitis, Has Proinflammatory Properties and Induces Typhlocolitis and Dysplasia in Gnotobiotic IL-10-/- Mice.</title>
        <authorList>
            <person name="Shen Z."/>
            <person name="Mannion A."/>
            <person name="Whary M.T."/>
            <person name="Muthupalani S."/>
            <person name="Sheh A."/>
            <person name="Feng Y."/>
            <person name="Gong G."/>
            <person name="Vandamme P."/>
            <person name="Holcombe H.R."/>
            <person name="Paster B.J."/>
            <person name="Fox J.G."/>
        </authorList>
    </citation>
    <scope>NUCLEOTIDE SEQUENCE [LARGE SCALE GENOMIC DNA]</scope>
    <source>
        <strain evidence="3 4">MIT 97-6194</strain>
    </source>
</reference>
<dbReference type="InterPro" id="IPR007534">
    <property type="entry name" value="LuxE"/>
</dbReference>
<dbReference type="AlphaFoldDB" id="A0A347VUA0"/>
<reference evidence="3 4" key="1">
    <citation type="journal article" date="2014" name="Genome Announc.">
        <title>Draft genome sequences of eight enterohepatic helicobacter species isolated from both laboratory and wild rodents.</title>
        <authorList>
            <person name="Sheh A."/>
            <person name="Shen Z."/>
            <person name="Fox J.G."/>
        </authorList>
    </citation>
    <scope>NUCLEOTIDE SEQUENCE [LARGE SCALE GENOMIC DNA]</scope>
    <source>
        <strain evidence="3 4">MIT 97-6194</strain>
    </source>
</reference>
<dbReference type="GO" id="GO:0008218">
    <property type="term" value="P:bioluminescence"/>
    <property type="evidence" value="ECO:0007669"/>
    <property type="project" value="InterPro"/>
</dbReference>
<reference evidence="2 5" key="4">
    <citation type="submission" date="2019-12" db="EMBL/GenBank/DDBJ databases">
        <title>Multi-Generational Helicobacter saguini Isolates.</title>
        <authorList>
            <person name="Mannion A."/>
            <person name="Shen Z."/>
            <person name="Fox J.G."/>
        </authorList>
    </citation>
    <scope>NUCLEOTIDE SEQUENCE [LARGE SCALE GENOMIC DNA]</scope>
    <source>
        <strain evidence="2">16-048</strain>
        <strain evidence="5">16-048 (F4)</strain>
    </source>
</reference>
<evidence type="ECO:0000313" key="2">
    <source>
        <dbReference type="EMBL" id="MWV69202.1"/>
    </source>
</evidence>
<dbReference type="InterPro" id="IPR042099">
    <property type="entry name" value="ANL_N_sf"/>
</dbReference>
<dbReference type="Proteomes" id="UP000477070">
    <property type="component" value="Unassembled WGS sequence"/>
</dbReference>
<evidence type="ECO:0000259" key="1">
    <source>
        <dbReference type="Pfam" id="PF04443"/>
    </source>
</evidence>
<dbReference type="GO" id="GO:0047474">
    <property type="term" value="F:long-chain fatty acid--protein ligase activity"/>
    <property type="evidence" value="ECO:0007669"/>
    <property type="project" value="InterPro"/>
</dbReference>
<feature type="domain" description="Acyl-protein synthetase LuxE" evidence="1">
    <location>
        <begin position="94"/>
        <end position="390"/>
    </location>
</feature>
<comment type="caution">
    <text evidence="3">The sequence shown here is derived from an EMBL/GenBank/DDBJ whole genome shotgun (WGS) entry which is preliminary data.</text>
</comment>
<sequence>MFENYDINALFDIEPFSLLQNDKEIFYSHYLESLCSFHYQNCKEYKKILNAFGYNLDSKNIDFITNFMDGTNVTSKKDSINSTLSPTHHPINSIESYPFLPVRLFKEYDLKSIDSKEILKTMTSSGTSGQSVSKIYLDKKTSSLQTKALTKIMQSFLGKNRLPMIIIDSENLLKNRAMFSARGAGVLGFSMFGSDKIYALDSEMKLKLDSINAFLAKHKGEKILLFGFTFIIWLHFVSELQRLGIRLNIKNGVLIHGGGWKKILNLAVSKDAFKATLRDLCGIESVHDYYGMVEQTGSIFVECERGHLHASIFSDIITRRSVDFSPCDIGEMGILEVISLLPHSYPGHLLLSEDLGSILGVDNCPCGRKGKYFEIKGRIKNAEIRGCSDTYQG</sequence>
<dbReference type="EMBL" id="QBIU01000001">
    <property type="protein sequence ID" value="MWV69202.1"/>
    <property type="molecule type" value="Genomic_DNA"/>
</dbReference>
<accession>A0A347VUA0</accession>
<evidence type="ECO:0000313" key="5">
    <source>
        <dbReference type="Proteomes" id="UP000477070"/>
    </source>
</evidence>
<protein>
    <submittedName>
        <fullName evidence="3">Acyl-protein synthetase</fullName>
    </submittedName>
</protein>
<dbReference type="EMBL" id="JRMP02000014">
    <property type="protein sequence ID" value="TLD93337.1"/>
    <property type="molecule type" value="Genomic_DNA"/>
</dbReference>
<name>A0A347VUA0_9HELI</name>
<dbReference type="OrthoDB" id="6761572at2"/>
<reference evidence="3" key="3">
    <citation type="submission" date="2018-04" db="EMBL/GenBank/DDBJ databases">
        <authorList>
            <person name="Sheh A."/>
            <person name="Shen Z."/>
            <person name="Mannion A.J."/>
            <person name="Fox J.G."/>
        </authorList>
    </citation>
    <scope>NUCLEOTIDE SEQUENCE</scope>
    <source>
        <strain evidence="3">MIT 97-6194</strain>
    </source>
</reference>
<dbReference type="Gene3D" id="3.40.50.12780">
    <property type="entry name" value="N-terminal domain of ligase-like"/>
    <property type="match status" value="1"/>
</dbReference>